<comment type="caution">
    <text evidence="2">The sequence shown here is derived from an EMBL/GenBank/DDBJ whole genome shotgun (WGS) entry which is preliminary data.</text>
</comment>
<sequence>MSVSVTDTIVAISTPPGRGGLGVIRISGPQARAVAEAILTFPNTASWQPRHGRMAHLADRDGHVVDQVIATFFEKPHSYTAEDTVEVSCHGAPVVLRFAV</sequence>
<dbReference type="PANTHER" id="PTHR42714">
    <property type="entry name" value="TRNA MODIFICATION GTPASE GTPBP3"/>
    <property type="match status" value="1"/>
</dbReference>
<feature type="non-terminal residue" evidence="2">
    <location>
        <position position="100"/>
    </location>
</feature>
<dbReference type="GO" id="GO:0002098">
    <property type="term" value="P:tRNA wobble uridine modification"/>
    <property type="evidence" value="ECO:0007669"/>
    <property type="project" value="TreeGrafter"/>
</dbReference>
<dbReference type="Pfam" id="PF10396">
    <property type="entry name" value="TrmE_N"/>
    <property type="match status" value="1"/>
</dbReference>
<name>A0A7V8SYU3_9BACT</name>
<evidence type="ECO:0000313" key="2">
    <source>
        <dbReference type="EMBL" id="MBA0087062.1"/>
    </source>
</evidence>
<dbReference type="AlphaFoldDB" id="A0A7V8SYU3"/>
<dbReference type="InterPro" id="IPR027266">
    <property type="entry name" value="TrmE/GcvT-like"/>
</dbReference>
<dbReference type="GO" id="GO:0005829">
    <property type="term" value="C:cytosol"/>
    <property type="evidence" value="ECO:0007669"/>
    <property type="project" value="TreeGrafter"/>
</dbReference>
<feature type="domain" description="GTP-binding protein TrmE N-terminal" evidence="1">
    <location>
        <begin position="8"/>
        <end position="97"/>
    </location>
</feature>
<protein>
    <submittedName>
        <fullName evidence="2">tRNA uridine-5-carboxymethylaminomethyl(34) synthesis GTPase MnmE</fullName>
    </submittedName>
</protein>
<evidence type="ECO:0000259" key="1">
    <source>
        <dbReference type="Pfam" id="PF10396"/>
    </source>
</evidence>
<gene>
    <name evidence="2" type="ORF">HRJ53_18925</name>
</gene>
<dbReference type="Gene3D" id="3.30.1360.120">
    <property type="entry name" value="Probable tRNA modification gtpase trme, domain 1"/>
    <property type="match status" value="1"/>
</dbReference>
<dbReference type="PANTHER" id="PTHR42714:SF2">
    <property type="entry name" value="TRNA MODIFICATION GTPASE GTPBP3, MITOCHONDRIAL"/>
    <property type="match status" value="1"/>
</dbReference>
<proteinExistence type="predicted"/>
<dbReference type="Proteomes" id="UP000567293">
    <property type="component" value="Unassembled WGS sequence"/>
</dbReference>
<evidence type="ECO:0000313" key="3">
    <source>
        <dbReference type="Proteomes" id="UP000567293"/>
    </source>
</evidence>
<dbReference type="CDD" id="cd14858">
    <property type="entry name" value="TrmE_N"/>
    <property type="match status" value="1"/>
</dbReference>
<reference evidence="2" key="1">
    <citation type="submission" date="2020-06" db="EMBL/GenBank/DDBJ databases">
        <title>Legume-microbial interactions unlock mineral nutrients during tropical forest succession.</title>
        <authorList>
            <person name="Epihov D.Z."/>
        </authorList>
    </citation>
    <scope>NUCLEOTIDE SEQUENCE [LARGE SCALE GENOMIC DNA]</scope>
    <source>
        <strain evidence="2">Pan2503</strain>
    </source>
</reference>
<keyword evidence="3" id="KW-1185">Reference proteome</keyword>
<organism evidence="2 3">
    <name type="scientific">Candidatus Acidiferrum panamense</name>
    <dbReference type="NCBI Taxonomy" id="2741543"/>
    <lineage>
        <taxon>Bacteria</taxon>
        <taxon>Pseudomonadati</taxon>
        <taxon>Acidobacteriota</taxon>
        <taxon>Terriglobia</taxon>
        <taxon>Candidatus Acidiferrales</taxon>
        <taxon>Candidatus Acidiferrum</taxon>
    </lineage>
</organism>
<dbReference type="InterPro" id="IPR018948">
    <property type="entry name" value="GTP-bd_TrmE_N"/>
</dbReference>
<dbReference type="SUPFAM" id="SSF103025">
    <property type="entry name" value="Folate-binding domain"/>
    <property type="match status" value="1"/>
</dbReference>
<accession>A0A7V8SYU3</accession>
<dbReference type="GO" id="GO:0030488">
    <property type="term" value="P:tRNA methylation"/>
    <property type="evidence" value="ECO:0007669"/>
    <property type="project" value="TreeGrafter"/>
</dbReference>
<dbReference type="EMBL" id="JACDQQ010001810">
    <property type="protein sequence ID" value="MBA0087062.1"/>
    <property type="molecule type" value="Genomic_DNA"/>
</dbReference>